<organism evidence="8 9">
    <name type="scientific">Septoria linicola</name>
    <dbReference type="NCBI Taxonomy" id="215465"/>
    <lineage>
        <taxon>Eukaryota</taxon>
        <taxon>Fungi</taxon>
        <taxon>Dikarya</taxon>
        <taxon>Ascomycota</taxon>
        <taxon>Pezizomycotina</taxon>
        <taxon>Dothideomycetes</taxon>
        <taxon>Dothideomycetidae</taxon>
        <taxon>Mycosphaerellales</taxon>
        <taxon>Mycosphaerellaceae</taxon>
        <taxon>Septoria</taxon>
    </lineage>
</organism>
<dbReference type="Proteomes" id="UP001056384">
    <property type="component" value="Chromosome 11"/>
</dbReference>
<feature type="domain" description="Root UVB sensitive protein C-terminal" evidence="7">
    <location>
        <begin position="339"/>
        <end position="450"/>
    </location>
</feature>
<dbReference type="Pfam" id="PF04884">
    <property type="entry name" value="UVB_sens_prot"/>
    <property type="match status" value="1"/>
</dbReference>
<keyword evidence="5" id="KW-0472">Membrane</keyword>
<keyword evidence="9" id="KW-1185">Reference proteome</keyword>
<evidence type="ECO:0000256" key="1">
    <source>
        <dbReference type="ARBA" id="ARBA00004370"/>
    </source>
</evidence>
<sequence>MASKSLRIQEYNDADNVVATYVQSEGTEKERSRIDVLRPDSSKSVLSLWHKTLDVFLPVGFPQSVTDDYLEYQIYDSLQAFSSSIAAMLSSRAVLEGVGVGDATANATTALLLSILQDSVGRITTILFAHRFGMSLEPECKMYRLLADILNDTGFVLDCLSPIFPKPTRVVILSLSSILRSLCGVAAGSAKASLSAHFAKQGNLGELNAKDSSQETVISLAGMLFGSWVITWVRTPFATWTALILLLSIHLETNRRAVRAVKMHTLNRQRATLVYHHLRKGHVPTPAEVASQERIFERDGVLRSKDEAIIGHCSIGAPLSRLLAAIGDEQQITKAVRVNETKLNQILSVYESSEHLLWLDKTSTKKRAEIFVVLKKQADFKTLTIAWWQALAFAESLRAVPLDVSITAPERISQLAEIVRKALGEVNKLWDLYHDQLEQLGWDMSSPALETVAGTRVAISS</sequence>
<comment type="similarity">
    <text evidence="2">Belongs to the RUS1 family.</text>
</comment>
<evidence type="ECO:0000256" key="4">
    <source>
        <dbReference type="ARBA" id="ARBA00022989"/>
    </source>
</evidence>
<gene>
    <name evidence="8" type="ORF">Slin15195_G116170</name>
</gene>
<dbReference type="EMBL" id="CP099428">
    <property type="protein sequence ID" value="USW58298.1"/>
    <property type="molecule type" value="Genomic_DNA"/>
</dbReference>
<dbReference type="Pfam" id="PF24160">
    <property type="entry name" value="UVB_sens_C"/>
    <property type="match status" value="1"/>
</dbReference>
<name>A0A9Q9B3K2_9PEZI</name>
<dbReference type="InterPro" id="IPR054549">
    <property type="entry name" value="UVB_sens_RUS_dom"/>
</dbReference>
<comment type="subcellular location">
    <subcellularLocation>
        <location evidence="1">Membrane</location>
    </subcellularLocation>
</comment>
<evidence type="ECO:0000259" key="6">
    <source>
        <dbReference type="Pfam" id="PF04884"/>
    </source>
</evidence>
<feature type="domain" description="Protein root UVB sensitive/RUS" evidence="6">
    <location>
        <begin position="47"/>
        <end position="278"/>
    </location>
</feature>
<accession>A0A9Q9B3K2</accession>
<proteinExistence type="inferred from homology"/>
<dbReference type="InterPro" id="IPR055412">
    <property type="entry name" value="UVB_sens_C"/>
</dbReference>
<evidence type="ECO:0000256" key="3">
    <source>
        <dbReference type="ARBA" id="ARBA00022692"/>
    </source>
</evidence>
<protein>
    <submittedName>
        <fullName evidence="8">Root UVB sensitive family</fullName>
    </submittedName>
</protein>
<evidence type="ECO:0000313" key="9">
    <source>
        <dbReference type="Proteomes" id="UP001056384"/>
    </source>
</evidence>
<evidence type="ECO:0000313" key="8">
    <source>
        <dbReference type="EMBL" id="USW58298.1"/>
    </source>
</evidence>
<evidence type="ECO:0000256" key="2">
    <source>
        <dbReference type="ARBA" id="ARBA00007558"/>
    </source>
</evidence>
<keyword evidence="3" id="KW-0812">Transmembrane</keyword>
<dbReference type="PANTHER" id="PTHR12770">
    <property type="entry name" value="RUS1 FAMILY PROTEIN C16ORF58"/>
    <property type="match status" value="1"/>
</dbReference>
<dbReference type="AlphaFoldDB" id="A0A9Q9B3K2"/>
<keyword evidence="4" id="KW-1133">Transmembrane helix</keyword>
<dbReference type="PANTHER" id="PTHR12770:SF31">
    <property type="entry name" value="RUS FAMILY MEMBER 1"/>
    <property type="match status" value="1"/>
</dbReference>
<evidence type="ECO:0000256" key="5">
    <source>
        <dbReference type="ARBA" id="ARBA00023136"/>
    </source>
</evidence>
<dbReference type="GO" id="GO:0016020">
    <property type="term" value="C:membrane"/>
    <property type="evidence" value="ECO:0007669"/>
    <property type="project" value="UniProtKB-SubCell"/>
</dbReference>
<evidence type="ECO:0000259" key="7">
    <source>
        <dbReference type="Pfam" id="PF24160"/>
    </source>
</evidence>
<reference evidence="8" key="1">
    <citation type="submission" date="2022-06" db="EMBL/GenBank/DDBJ databases">
        <title>Complete genome sequences of two strains of the flax pathogen Septoria linicola.</title>
        <authorList>
            <person name="Lapalu N."/>
            <person name="Simon A."/>
            <person name="Demenou B."/>
            <person name="Paumier D."/>
            <person name="Guillot M.-P."/>
            <person name="Gout L."/>
            <person name="Valade R."/>
        </authorList>
    </citation>
    <scope>NUCLEOTIDE SEQUENCE</scope>
    <source>
        <strain evidence="8">SE15195</strain>
    </source>
</reference>
<dbReference type="InterPro" id="IPR006968">
    <property type="entry name" value="RUS_fam"/>
</dbReference>